<proteinExistence type="predicted"/>
<dbReference type="PROSITE" id="PS51257">
    <property type="entry name" value="PROKAR_LIPOPROTEIN"/>
    <property type="match status" value="1"/>
</dbReference>
<protein>
    <submittedName>
        <fullName evidence="2">Lipoprotein</fullName>
    </submittedName>
</protein>
<dbReference type="Pfam" id="PF03713">
    <property type="entry name" value="DUF305"/>
    <property type="match status" value="1"/>
</dbReference>
<gene>
    <name evidence="2" type="ORF">Pka01_77400</name>
</gene>
<organism evidence="2 3">
    <name type="scientific">Planotetraspora kaengkrachanensis</name>
    <dbReference type="NCBI Taxonomy" id="575193"/>
    <lineage>
        <taxon>Bacteria</taxon>
        <taxon>Bacillati</taxon>
        <taxon>Actinomycetota</taxon>
        <taxon>Actinomycetes</taxon>
        <taxon>Streptosporangiales</taxon>
        <taxon>Streptosporangiaceae</taxon>
        <taxon>Planotetraspora</taxon>
    </lineage>
</organism>
<comment type="caution">
    <text evidence="2">The sequence shown here is derived from an EMBL/GenBank/DDBJ whole genome shotgun (WGS) entry which is preliminary data.</text>
</comment>
<keyword evidence="2" id="KW-0449">Lipoprotein</keyword>
<sequence length="202" mass="21554">MTMPIKRSCIAPLGVAGGALVLLTGCGAGGLVSGARPVADVAGVVASPLPSASFNDADVMFTQMMIVHHQQATDMADLATTRASDPEVKKLAAAIKDEQQSQMKTMRAMLTGWGWTAAPSRMAQDMPGLVSQSDMDKLTAAKGRDFDRLFLQHMIAHHKGAIEMARTELAQGADEQAKKLADAIVADQRPQIDRMQSILNRL</sequence>
<keyword evidence="3" id="KW-1185">Reference proteome</keyword>
<evidence type="ECO:0000259" key="1">
    <source>
        <dbReference type="Pfam" id="PF03713"/>
    </source>
</evidence>
<dbReference type="EMBL" id="BONV01000055">
    <property type="protein sequence ID" value="GIG84613.1"/>
    <property type="molecule type" value="Genomic_DNA"/>
</dbReference>
<dbReference type="InterPro" id="IPR005183">
    <property type="entry name" value="DUF305_CopM-like"/>
</dbReference>
<accession>A0A8J3VC95</accession>
<evidence type="ECO:0000313" key="2">
    <source>
        <dbReference type="EMBL" id="GIG84613.1"/>
    </source>
</evidence>
<dbReference type="Proteomes" id="UP000630097">
    <property type="component" value="Unassembled WGS sequence"/>
</dbReference>
<name>A0A8J3VC95_9ACTN</name>
<dbReference type="Gene3D" id="1.20.1260.10">
    <property type="match status" value="1"/>
</dbReference>
<evidence type="ECO:0000313" key="3">
    <source>
        <dbReference type="Proteomes" id="UP000630097"/>
    </source>
</evidence>
<dbReference type="InterPro" id="IPR012347">
    <property type="entry name" value="Ferritin-like"/>
</dbReference>
<feature type="domain" description="DUF305" evidence="1">
    <location>
        <begin position="58"/>
        <end position="199"/>
    </location>
</feature>
<dbReference type="PANTHER" id="PTHR36933">
    <property type="entry name" value="SLL0788 PROTEIN"/>
    <property type="match status" value="1"/>
</dbReference>
<dbReference type="PANTHER" id="PTHR36933:SF1">
    <property type="entry name" value="SLL0788 PROTEIN"/>
    <property type="match status" value="1"/>
</dbReference>
<dbReference type="AlphaFoldDB" id="A0A8J3VC95"/>
<reference evidence="2 3" key="1">
    <citation type="submission" date="2021-01" db="EMBL/GenBank/DDBJ databases">
        <title>Whole genome shotgun sequence of Planotetraspora kaengkrachanensis NBRC 104272.</title>
        <authorList>
            <person name="Komaki H."/>
            <person name="Tamura T."/>
        </authorList>
    </citation>
    <scope>NUCLEOTIDE SEQUENCE [LARGE SCALE GENOMIC DNA]</scope>
    <source>
        <strain evidence="2 3">NBRC 104272</strain>
    </source>
</reference>